<dbReference type="AlphaFoldDB" id="A0A1X6WM80"/>
<organism evidence="2 3">
    <name type="scientific">Vagococcus fluvialis bH819</name>
    <dbReference type="NCBI Taxonomy" id="1255619"/>
    <lineage>
        <taxon>Bacteria</taxon>
        <taxon>Bacillati</taxon>
        <taxon>Bacillota</taxon>
        <taxon>Bacilli</taxon>
        <taxon>Lactobacillales</taxon>
        <taxon>Enterococcaceae</taxon>
        <taxon>Vagococcus</taxon>
    </lineage>
</organism>
<accession>A0A1X6WM80</accession>
<proteinExistence type="predicted"/>
<evidence type="ECO:0000256" key="1">
    <source>
        <dbReference type="SAM" id="Phobius"/>
    </source>
</evidence>
<keyword evidence="3" id="KW-1185">Reference proteome</keyword>
<reference evidence="3" key="1">
    <citation type="submission" date="2017-02" db="EMBL/GenBank/DDBJ databases">
        <authorList>
            <person name="Dridi B."/>
        </authorList>
    </citation>
    <scope>NUCLEOTIDE SEQUENCE [LARGE SCALE GENOMIC DNA]</scope>
    <source>
        <strain evidence="3">bH819</strain>
    </source>
</reference>
<feature type="transmembrane region" description="Helical" evidence="1">
    <location>
        <begin position="28"/>
        <end position="49"/>
    </location>
</feature>
<dbReference type="RefSeq" id="WP_086950978.1">
    <property type="nucleotide sequence ID" value="NZ_FWFD01000008.1"/>
</dbReference>
<gene>
    <name evidence="2" type="ORF">FM121_04540</name>
</gene>
<evidence type="ECO:0000313" key="2">
    <source>
        <dbReference type="EMBL" id="SLM85342.1"/>
    </source>
</evidence>
<dbReference type="EMBL" id="FWFD01000008">
    <property type="protein sequence ID" value="SLM85342.1"/>
    <property type="molecule type" value="Genomic_DNA"/>
</dbReference>
<name>A0A1X6WM80_9ENTE</name>
<dbReference type="Proteomes" id="UP000195918">
    <property type="component" value="Unassembled WGS sequence"/>
</dbReference>
<evidence type="ECO:0000313" key="3">
    <source>
        <dbReference type="Proteomes" id="UP000195918"/>
    </source>
</evidence>
<dbReference type="OrthoDB" id="9893869at2"/>
<protein>
    <submittedName>
        <fullName evidence="2">Uncharacterized protein</fullName>
    </submittedName>
</protein>
<sequence length="202" mass="23703">MDECENLLSEEEELELAELQKKHNGKKYIEFGLVFIILLSVVILSWGIINYAPFNYKIEGVWTEAESSTYKIENNNEKTRFEIRKIQNNPNLTLVFEGVLRPVGVNRYKTKNVQPSLEVNKKGVSNEMIEELKKIKFYQLKSDDSEKMVLNYTEEAKKEAFPNNQLEKMFYYELVPSNKKNGESQLKLRNKTFAKETILFNK</sequence>
<keyword evidence="1" id="KW-0812">Transmembrane</keyword>
<keyword evidence="1" id="KW-1133">Transmembrane helix</keyword>
<keyword evidence="1" id="KW-0472">Membrane</keyword>